<evidence type="ECO:0000313" key="3">
    <source>
        <dbReference type="Proteomes" id="UP000282818"/>
    </source>
</evidence>
<comment type="caution">
    <text evidence="2">The sequence shown here is derived from an EMBL/GenBank/DDBJ whole genome shotgun (WGS) entry which is preliminary data.</text>
</comment>
<dbReference type="SUPFAM" id="SSF53850">
    <property type="entry name" value="Periplasmic binding protein-like II"/>
    <property type="match status" value="1"/>
</dbReference>
<gene>
    <name evidence="2" type="ORF">EOE65_12855</name>
</gene>
<dbReference type="Gene3D" id="3.40.190.10">
    <property type="entry name" value="Periplasmic binding protein-like II"/>
    <property type="match status" value="2"/>
</dbReference>
<sequence length="264" mass="30308">MMMRHQLASLAIGITIYSTGIDARVLRVCHENQNYPPYLSATLSTDSDSQHKQGLLADLLNASAQQLDIEIEYISAPWKRCILFMKTGSVDALLSAVHDPSREAWGVYPRQGGQIDHSRRLWTVHYRLYHHQTSPLTWNGERLSHNSLGVDAPPGYKIHKRLKEMGALPELSHLPEHGFRMLQHKRLDGYVLEEETAKQLIKREGMDKIVPAQKVFLEEDIFLPFSHHWFSEHPQLADQLWNTLAAQRSAQKNQLSKTYQISDQ</sequence>
<evidence type="ECO:0000313" key="2">
    <source>
        <dbReference type="EMBL" id="RVU29951.1"/>
    </source>
</evidence>
<reference evidence="2 3" key="1">
    <citation type="submission" date="2019-01" db="EMBL/GenBank/DDBJ databases">
        <authorList>
            <person name="Chen W.-M."/>
        </authorList>
    </citation>
    <scope>NUCLEOTIDE SEQUENCE [LARGE SCALE GENOMIC DNA]</scope>
    <source>
        <strain evidence="2 3">HPM-16</strain>
    </source>
</reference>
<dbReference type="EMBL" id="SACQ01000006">
    <property type="protein sequence ID" value="RVU29951.1"/>
    <property type="molecule type" value="Genomic_DNA"/>
</dbReference>
<name>A0A437Q625_9GAMM</name>
<dbReference type="AlphaFoldDB" id="A0A437Q625"/>
<dbReference type="RefSeq" id="WP_127694736.1">
    <property type="nucleotide sequence ID" value="NZ_SACQ01000006.1"/>
</dbReference>
<proteinExistence type="inferred from homology"/>
<protein>
    <submittedName>
        <fullName evidence="2">Transporter substrate-binding domain-containing protein</fullName>
    </submittedName>
</protein>
<evidence type="ECO:0000256" key="1">
    <source>
        <dbReference type="ARBA" id="ARBA00010333"/>
    </source>
</evidence>
<organism evidence="2 3">
    <name type="scientific">Neptunomonas marina</name>
    <dbReference type="NCBI Taxonomy" id="1815562"/>
    <lineage>
        <taxon>Bacteria</taxon>
        <taxon>Pseudomonadati</taxon>
        <taxon>Pseudomonadota</taxon>
        <taxon>Gammaproteobacteria</taxon>
        <taxon>Oceanospirillales</taxon>
        <taxon>Oceanospirillaceae</taxon>
        <taxon>Neptunomonas</taxon>
    </lineage>
</organism>
<accession>A0A437Q625</accession>
<comment type="similarity">
    <text evidence="1">Belongs to the bacterial solute-binding protein 3 family.</text>
</comment>
<dbReference type="Proteomes" id="UP000282818">
    <property type="component" value="Unassembled WGS sequence"/>
</dbReference>
<dbReference type="PANTHER" id="PTHR35936">
    <property type="entry name" value="MEMBRANE-BOUND LYTIC MUREIN TRANSGLYCOSYLASE F"/>
    <property type="match status" value="1"/>
</dbReference>
<dbReference type="PANTHER" id="PTHR35936:SF6">
    <property type="entry name" value="AMINO ACID ABC TRANSPORTER SUBSTRATE-BINDING PAAT FAMILY PROTEIN"/>
    <property type="match status" value="1"/>
</dbReference>
<keyword evidence="3" id="KW-1185">Reference proteome</keyword>